<protein>
    <submittedName>
        <fullName evidence="2">DUF4214 domain-containing protein</fullName>
    </submittedName>
</protein>
<evidence type="ECO:0000259" key="1">
    <source>
        <dbReference type="Pfam" id="PF13946"/>
    </source>
</evidence>
<dbReference type="Proteomes" id="UP000290637">
    <property type="component" value="Chromosome"/>
</dbReference>
<dbReference type="SUPFAM" id="SSF51120">
    <property type="entry name" value="beta-Roll"/>
    <property type="match status" value="1"/>
</dbReference>
<dbReference type="InterPro" id="IPR025282">
    <property type="entry name" value="DUF4214"/>
</dbReference>
<sequence>MADSPTFQGGTAANDTLTGGAGTDHLFGQGGADVLIGGGGDDNVNSGEYSDTNSPLGFRFDFIGDRLDGGEGNDLLVGGSGSDLLIGGAGTNRIEGGAGNDTAIYAGARSDYTVAMQNGVPAGVRSISGVSVSDTLASVERLSFSDGAIAYDINGSAGDIYRLYRAAFDRVPDEGGLGFWISVSDRNYSAPFIAGELMASPEFIAKYGTSSTNEQFLTNVYANILDRAYDQGGFDYWKGVLEGGLSRAEVLNHIAQSAENRATVIGEIQTGIEYTLYTA</sequence>
<keyword evidence="3" id="KW-1185">Reference proteome</keyword>
<dbReference type="AlphaFoldDB" id="A0A4P6KZS0"/>
<dbReference type="RefSeq" id="WP_130187753.1">
    <property type="nucleotide sequence ID" value="NZ_CP035913.1"/>
</dbReference>
<dbReference type="Gene3D" id="1.10.3130.20">
    <property type="entry name" value="Phycobilisome linker domain"/>
    <property type="match status" value="1"/>
</dbReference>
<dbReference type="EMBL" id="CP035913">
    <property type="protein sequence ID" value="QBE64636.1"/>
    <property type="molecule type" value="Genomic_DNA"/>
</dbReference>
<gene>
    <name evidence="2" type="ORF">EWM63_17920</name>
</gene>
<organism evidence="2 3">
    <name type="scientific">Pseudoduganella lutea</name>
    <dbReference type="NCBI Taxonomy" id="321985"/>
    <lineage>
        <taxon>Bacteria</taxon>
        <taxon>Pseudomonadati</taxon>
        <taxon>Pseudomonadota</taxon>
        <taxon>Betaproteobacteria</taxon>
        <taxon>Burkholderiales</taxon>
        <taxon>Oxalobacteraceae</taxon>
        <taxon>Telluria group</taxon>
        <taxon>Pseudoduganella</taxon>
    </lineage>
</organism>
<accession>A0A4P6KZS0</accession>
<dbReference type="InterPro" id="IPR011049">
    <property type="entry name" value="Serralysin-like_metalloprot_C"/>
</dbReference>
<dbReference type="Pfam" id="PF00353">
    <property type="entry name" value="HemolysinCabind"/>
    <property type="match status" value="2"/>
</dbReference>
<dbReference type="Pfam" id="PF13946">
    <property type="entry name" value="DUF4214"/>
    <property type="match status" value="1"/>
</dbReference>
<evidence type="ECO:0000313" key="2">
    <source>
        <dbReference type="EMBL" id="QBE64636.1"/>
    </source>
</evidence>
<proteinExistence type="predicted"/>
<feature type="domain" description="DUF4214" evidence="1">
    <location>
        <begin position="196"/>
        <end position="262"/>
    </location>
</feature>
<dbReference type="InterPro" id="IPR038255">
    <property type="entry name" value="PBS_linker_sf"/>
</dbReference>
<name>A0A4P6KZS0_9BURK</name>
<evidence type="ECO:0000313" key="3">
    <source>
        <dbReference type="Proteomes" id="UP000290637"/>
    </source>
</evidence>
<dbReference type="KEGG" id="plue:EWM63_17920"/>
<dbReference type="Gene3D" id="2.150.10.10">
    <property type="entry name" value="Serralysin-like metalloprotease, C-terminal"/>
    <property type="match status" value="2"/>
</dbReference>
<dbReference type="OrthoDB" id="480426at2"/>
<dbReference type="GO" id="GO:0005509">
    <property type="term" value="F:calcium ion binding"/>
    <property type="evidence" value="ECO:0007669"/>
    <property type="project" value="InterPro"/>
</dbReference>
<reference evidence="2 3" key="1">
    <citation type="submission" date="2019-02" db="EMBL/GenBank/DDBJ databases">
        <title>Draft Genome Sequences of Six Type Strains of the Genus Massilia.</title>
        <authorList>
            <person name="Miess H."/>
            <person name="Frediansyhah A."/>
            <person name="Gross H."/>
        </authorList>
    </citation>
    <scope>NUCLEOTIDE SEQUENCE [LARGE SCALE GENOMIC DNA]</scope>
    <source>
        <strain evidence="2 3">DSM 17473</strain>
    </source>
</reference>
<dbReference type="PRINTS" id="PR00313">
    <property type="entry name" value="CABNDNGRPT"/>
</dbReference>
<dbReference type="InterPro" id="IPR001343">
    <property type="entry name" value="Hemolysn_Ca-bd"/>
</dbReference>